<accession>A0A087FYH2</accession>
<dbReference type="Proteomes" id="UP000029120">
    <property type="component" value="Unassembled WGS sequence"/>
</dbReference>
<feature type="compositionally biased region" description="Acidic residues" evidence="1">
    <location>
        <begin position="397"/>
        <end position="424"/>
    </location>
</feature>
<feature type="compositionally biased region" description="Basic and acidic residues" evidence="1">
    <location>
        <begin position="14"/>
        <end position="45"/>
    </location>
</feature>
<evidence type="ECO:0000313" key="2">
    <source>
        <dbReference type="EMBL" id="KFK22674.1"/>
    </source>
</evidence>
<feature type="compositionally biased region" description="Low complexity" evidence="1">
    <location>
        <begin position="204"/>
        <end position="213"/>
    </location>
</feature>
<dbReference type="AlphaFoldDB" id="A0A087FYH2"/>
<feature type="region of interest" description="Disordered" evidence="1">
    <location>
        <begin position="204"/>
        <end position="249"/>
    </location>
</feature>
<dbReference type="EMBL" id="KL986504">
    <property type="protein sequence ID" value="KFK22674.1"/>
    <property type="molecule type" value="Genomic_DNA"/>
</dbReference>
<reference evidence="3" key="1">
    <citation type="journal article" date="2015" name="Nat. Plants">
        <title>Genome expansion of Arabis alpina linked with retrotransposition and reduced symmetric DNA methylation.</title>
        <authorList>
            <person name="Willing E.M."/>
            <person name="Rawat V."/>
            <person name="Mandakova T."/>
            <person name="Maumus F."/>
            <person name="James G.V."/>
            <person name="Nordstroem K.J."/>
            <person name="Becker C."/>
            <person name="Warthmann N."/>
            <person name="Chica C."/>
            <person name="Szarzynska B."/>
            <person name="Zytnicki M."/>
            <person name="Albani M.C."/>
            <person name="Kiefer C."/>
            <person name="Bergonzi S."/>
            <person name="Castaings L."/>
            <person name="Mateos J.L."/>
            <person name="Berns M.C."/>
            <person name="Bujdoso N."/>
            <person name="Piofczyk T."/>
            <person name="de Lorenzo L."/>
            <person name="Barrero-Sicilia C."/>
            <person name="Mateos I."/>
            <person name="Piednoel M."/>
            <person name="Hagmann J."/>
            <person name="Chen-Min-Tao R."/>
            <person name="Iglesias-Fernandez R."/>
            <person name="Schuster S.C."/>
            <person name="Alonso-Blanco C."/>
            <person name="Roudier F."/>
            <person name="Carbonero P."/>
            <person name="Paz-Ares J."/>
            <person name="Davis S.J."/>
            <person name="Pecinka A."/>
            <person name="Quesneville H."/>
            <person name="Colot V."/>
            <person name="Lysak M.A."/>
            <person name="Weigel D."/>
            <person name="Coupland G."/>
            <person name="Schneeberger K."/>
        </authorList>
    </citation>
    <scope>NUCLEOTIDE SEQUENCE [LARGE SCALE GENOMIC DNA]</scope>
    <source>
        <strain evidence="3">cv. Pajares</strain>
    </source>
</reference>
<keyword evidence="3" id="KW-1185">Reference proteome</keyword>
<feature type="compositionally biased region" description="Basic and acidic residues" evidence="1">
    <location>
        <begin position="214"/>
        <end position="234"/>
    </location>
</feature>
<evidence type="ECO:0000256" key="1">
    <source>
        <dbReference type="SAM" id="MobiDB-lite"/>
    </source>
</evidence>
<feature type="region of interest" description="Disordered" evidence="1">
    <location>
        <begin position="393"/>
        <end position="424"/>
    </location>
</feature>
<name>A0A087FYH2_ARAAL</name>
<sequence length="424" mass="46380">MEVRELSLSLEMDPNEHRPDSIDFSAEDRSKAVVRNEAKDRSEAVVSTKDPKFIMENRDEALVSNSLKTSTMIRAEDFVSDHVASGTRGRFLGVDDFGASVSGHAASETWHRTHALDDSIAPTPVRVALSQGNDPMSRLHDGFGAEASGTQHRFLGTDEVGATALDCMASGRGNDLTSLVVPDGDPYDLFNGVDPRLLPGGAGFSSSSSFSSSRDLESSDVKDTSARVDVEEAKKTKKKKKPMVRLDPLGSSLSTAESLDALRARCGIPEKIVFVVPTLYAKQDNNDWDAKVAQLRSRLSTAYTRVVEVVGAAREDMTRGIEGRVSRAVEVLQGKKVPKLEDEVKRLRGQQDESYEDRDVFRELFADVKEVIGIPDAASDIYVAHAEQMTDVKADNDDVEVDDDDVKVDDDENGDEEIDDLLTL</sequence>
<evidence type="ECO:0000313" key="3">
    <source>
        <dbReference type="Proteomes" id="UP000029120"/>
    </source>
</evidence>
<feature type="region of interest" description="Disordered" evidence="1">
    <location>
        <begin position="1"/>
        <end position="45"/>
    </location>
</feature>
<dbReference type="Gramene" id="KFK22674">
    <property type="protein sequence ID" value="KFK22674"/>
    <property type="gene ID" value="AALP_AAs75038U000200"/>
</dbReference>
<protein>
    <submittedName>
        <fullName evidence="2">Uncharacterized protein</fullName>
    </submittedName>
</protein>
<proteinExistence type="predicted"/>
<organism evidence="2 3">
    <name type="scientific">Arabis alpina</name>
    <name type="common">Alpine rock-cress</name>
    <dbReference type="NCBI Taxonomy" id="50452"/>
    <lineage>
        <taxon>Eukaryota</taxon>
        <taxon>Viridiplantae</taxon>
        <taxon>Streptophyta</taxon>
        <taxon>Embryophyta</taxon>
        <taxon>Tracheophyta</taxon>
        <taxon>Spermatophyta</taxon>
        <taxon>Magnoliopsida</taxon>
        <taxon>eudicotyledons</taxon>
        <taxon>Gunneridae</taxon>
        <taxon>Pentapetalae</taxon>
        <taxon>rosids</taxon>
        <taxon>malvids</taxon>
        <taxon>Brassicales</taxon>
        <taxon>Brassicaceae</taxon>
        <taxon>Arabideae</taxon>
        <taxon>Arabis</taxon>
    </lineage>
</organism>
<gene>
    <name evidence="2" type="ORF">AALP_AAs75038U000200</name>
</gene>